<feature type="compositionally biased region" description="Basic residues" evidence="1">
    <location>
        <begin position="634"/>
        <end position="643"/>
    </location>
</feature>
<dbReference type="Proteomes" id="UP001163105">
    <property type="component" value="Unassembled WGS sequence"/>
</dbReference>
<evidence type="ECO:0000256" key="1">
    <source>
        <dbReference type="SAM" id="MobiDB-lite"/>
    </source>
</evidence>
<feature type="region of interest" description="Disordered" evidence="1">
    <location>
        <begin position="971"/>
        <end position="1004"/>
    </location>
</feature>
<protein>
    <submittedName>
        <fullName evidence="3">FAD dependent oxidoreductase</fullName>
    </submittedName>
</protein>
<organism evidence="3 4">
    <name type="scientific">Purpureocillium lavendulum</name>
    <dbReference type="NCBI Taxonomy" id="1247861"/>
    <lineage>
        <taxon>Eukaryota</taxon>
        <taxon>Fungi</taxon>
        <taxon>Dikarya</taxon>
        <taxon>Ascomycota</taxon>
        <taxon>Pezizomycotina</taxon>
        <taxon>Sordariomycetes</taxon>
        <taxon>Hypocreomycetidae</taxon>
        <taxon>Hypocreales</taxon>
        <taxon>Ophiocordycipitaceae</taxon>
        <taxon>Purpureocillium</taxon>
    </lineage>
</organism>
<feature type="compositionally biased region" description="Low complexity" evidence="1">
    <location>
        <begin position="793"/>
        <end position="810"/>
    </location>
</feature>
<feature type="compositionally biased region" description="Basic and acidic residues" evidence="1">
    <location>
        <begin position="523"/>
        <end position="532"/>
    </location>
</feature>
<feature type="region of interest" description="Disordered" evidence="1">
    <location>
        <begin position="138"/>
        <end position="251"/>
    </location>
</feature>
<evidence type="ECO:0000313" key="4">
    <source>
        <dbReference type="Proteomes" id="UP001163105"/>
    </source>
</evidence>
<comment type="caution">
    <text evidence="3">The sequence shown here is derived from an EMBL/GenBank/DDBJ whole genome shotgun (WGS) entry which is preliminary data.</text>
</comment>
<evidence type="ECO:0000313" key="3">
    <source>
        <dbReference type="EMBL" id="KAJ6442332.1"/>
    </source>
</evidence>
<feature type="compositionally biased region" description="Polar residues" evidence="1">
    <location>
        <begin position="441"/>
        <end position="457"/>
    </location>
</feature>
<keyword evidence="4" id="KW-1185">Reference proteome</keyword>
<gene>
    <name evidence="3" type="ORF">O9K51_05890</name>
</gene>
<dbReference type="AlphaFoldDB" id="A0AB34FST4"/>
<dbReference type="GO" id="GO:0035861">
    <property type="term" value="C:site of double-strand break"/>
    <property type="evidence" value="ECO:0007669"/>
    <property type="project" value="TreeGrafter"/>
</dbReference>
<evidence type="ECO:0000259" key="2">
    <source>
        <dbReference type="Pfam" id="PF10382"/>
    </source>
</evidence>
<reference evidence="3" key="1">
    <citation type="submission" date="2023-01" db="EMBL/GenBank/DDBJ databases">
        <title>The growth and conidiation of Purpureocillium lavendulum are regulated by nitrogen source and histone H3K14 acetylation.</title>
        <authorList>
            <person name="Tang P."/>
            <person name="Han J."/>
            <person name="Zhang C."/>
            <person name="Tang P."/>
            <person name="Qi F."/>
            <person name="Zhang K."/>
            <person name="Liang L."/>
        </authorList>
    </citation>
    <scope>NUCLEOTIDE SEQUENCE</scope>
    <source>
        <strain evidence="3">YMF1.00683</strain>
    </source>
</reference>
<dbReference type="EMBL" id="JAQHRD010000004">
    <property type="protein sequence ID" value="KAJ6442332.1"/>
    <property type="molecule type" value="Genomic_DNA"/>
</dbReference>
<feature type="compositionally biased region" description="Basic residues" evidence="1">
    <location>
        <begin position="375"/>
        <end position="387"/>
    </location>
</feature>
<dbReference type="PANTHER" id="PTHR28535:SF1">
    <property type="entry name" value="PROTEIN ZGRF1"/>
    <property type="match status" value="1"/>
</dbReference>
<feature type="compositionally biased region" description="Polar residues" evidence="1">
    <location>
        <begin position="829"/>
        <end position="846"/>
    </location>
</feature>
<dbReference type="InterPro" id="IPR052800">
    <property type="entry name" value="DNA_Repair_Helicase_ZGRF1"/>
</dbReference>
<dbReference type="Pfam" id="PF10382">
    <property type="entry name" value="ZGRF1-like_N"/>
    <property type="match status" value="1"/>
</dbReference>
<accession>A0AB34FST4</accession>
<feature type="region of interest" description="Disordered" evidence="1">
    <location>
        <begin position="280"/>
        <end position="743"/>
    </location>
</feature>
<proteinExistence type="predicted"/>
<feature type="compositionally biased region" description="Basic and acidic residues" evidence="1">
    <location>
        <begin position="138"/>
        <end position="147"/>
    </location>
</feature>
<dbReference type="PANTHER" id="PTHR28535">
    <property type="entry name" value="ZINC FINGER GRF-TYPE CONTAINING 1"/>
    <property type="match status" value="1"/>
</dbReference>
<name>A0AB34FST4_9HYPO</name>
<feature type="region of interest" description="Disordered" evidence="1">
    <location>
        <begin position="6"/>
        <end position="41"/>
    </location>
</feature>
<dbReference type="GO" id="GO:0005634">
    <property type="term" value="C:nucleus"/>
    <property type="evidence" value="ECO:0007669"/>
    <property type="project" value="TreeGrafter"/>
</dbReference>
<feature type="compositionally biased region" description="Low complexity" evidence="1">
    <location>
        <begin position="148"/>
        <end position="172"/>
    </location>
</feature>
<feature type="compositionally biased region" description="Polar residues" evidence="1">
    <location>
        <begin position="508"/>
        <end position="518"/>
    </location>
</feature>
<feature type="region of interest" description="Disordered" evidence="1">
    <location>
        <begin position="926"/>
        <end position="952"/>
    </location>
</feature>
<feature type="domain" description="5'-3' DNA helicase ZGRF1-like N-terminal" evidence="2">
    <location>
        <begin position="44"/>
        <end position="126"/>
    </location>
</feature>
<feature type="compositionally biased region" description="Gly residues" evidence="1">
    <location>
        <begin position="983"/>
        <end position="996"/>
    </location>
</feature>
<sequence length="1023" mass="108653">MSFAVRRLAANPSSSSGGGPSGPRPYLHQHHQQQQQSPPTTAPVLDFVCLFTHDLRRKQKRWQDGRLKYHTFNRRVMVYDERGNFIGDAHWPAGAGDLDEGEELELDRGAAIVQVAECAGVRDQDLSEVLDRRVRDVERRRAEREARTPPGRTPRASAAAAAASTASTAPRTVLNEQRHQQPQPHFQLNHRPLSAIVPSPGPIGRAAVPQESPFEARRRAEQGGAEEDPGGRGAKRRRVGMPSPPSKAGYAQSLFGTKLTLSGCPAGSGEAWARVRALRERTNLQDQSQDSQEKAQSAVRGTPNDEDGDVVMVEESRRQTGAMSTHFAASSLIKGASRGPEKVTATGASAEFAENSHQEPPPRQTLQPQIAPARPKTKRLLSNRAKRSPSPQREKVSSTPVDLTGDGDDSDIDTPVPREDARKRIKSKPVREEKSAPSVLPRSTTPKLQEAARSSNHSRPHDMNARAVSRPAGPPAPANEPRPRTELRIRSRQRRGLLMVAEKRHQTSRSNSSATPEPSSDGVRAECVRDAGDILQADAAPRRKQASIEATPEPEDQDAIPVADAEAAQDSGADLTGDASPANRPRDASAGPVFADSSSESDVPPMRRPQGKQLKPIATHEAASSDDDAPPVHRPQKRQPKPVKTHEEASSAESDEALENRSRTKATHATSGDVSDEAQSPPARRTRRRKSRTTDLSVDESDSAPSPPQARTRKSTRKKDSAANASNDKPAPSGPRITKMARKSIKSREIIGFVVSDDAVPAPFATATGRIGLGPTDHVRPGAAPAASTALEGAGSAGSADTSTAGAPAGFTRDVRNSTVEPPGRRQPSRSTEINVDLAPSTNDQPDFSITEKVVKEDAPVTTSDTIKQPALLRSCSDSVVVASATPSVAAIAATEPAKPAVTNPVSSIATEQTDAAIDTAATKARIANPATRGKKAARKEDAAGQAPQSLVPLEPPAIISVRPRVMTRTAANTSTEAEAKKIGGGGGGGGGGGMPGFSKANGGAWSRHAEDLLGMARPTGRR</sequence>
<feature type="region of interest" description="Disordered" evidence="1">
    <location>
        <begin position="768"/>
        <end position="846"/>
    </location>
</feature>
<dbReference type="InterPro" id="IPR018838">
    <property type="entry name" value="ZGRF1-like_N"/>
</dbReference>
<dbReference type="GO" id="GO:0006302">
    <property type="term" value="P:double-strand break repair"/>
    <property type="evidence" value="ECO:0007669"/>
    <property type="project" value="TreeGrafter"/>
</dbReference>